<dbReference type="GO" id="GO:0030690">
    <property type="term" value="C:Noc1p-Noc2p complex"/>
    <property type="evidence" value="ECO:0007669"/>
    <property type="project" value="TreeGrafter"/>
</dbReference>
<keyword evidence="3" id="KW-0539">Nucleus</keyword>
<proteinExistence type="inferred from homology"/>
<evidence type="ECO:0000313" key="5">
    <source>
        <dbReference type="Proteomes" id="UP000054560"/>
    </source>
</evidence>
<protein>
    <submittedName>
        <fullName evidence="4">Uncharacterized protein</fullName>
    </submittedName>
</protein>
<dbReference type="GO" id="GO:0005730">
    <property type="term" value="C:nucleolus"/>
    <property type="evidence" value="ECO:0007669"/>
    <property type="project" value="TreeGrafter"/>
</dbReference>
<accession>A0A0L0G0N8</accession>
<dbReference type="eggNOG" id="KOG2256">
    <property type="taxonomic scope" value="Eukaryota"/>
</dbReference>
<dbReference type="GO" id="GO:0030691">
    <property type="term" value="C:Noc2p-Noc3p complex"/>
    <property type="evidence" value="ECO:0007669"/>
    <property type="project" value="TreeGrafter"/>
</dbReference>
<organism evidence="4 5">
    <name type="scientific">Sphaeroforma arctica JP610</name>
    <dbReference type="NCBI Taxonomy" id="667725"/>
    <lineage>
        <taxon>Eukaryota</taxon>
        <taxon>Ichthyosporea</taxon>
        <taxon>Ichthyophonida</taxon>
        <taxon>Sphaeroforma</taxon>
    </lineage>
</organism>
<dbReference type="InterPro" id="IPR005343">
    <property type="entry name" value="Noc2"/>
</dbReference>
<dbReference type="GO" id="GO:0042273">
    <property type="term" value="P:ribosomal large subunit biogenesis"/>
    <property type="evidence" value="ECO:0007669"/>
    <property type="project" value="TreeGrafter"/>
</dbReference>
<evidence type="ECO:0000313" key="4">
    <source>
        <dbReference type="EMBL" id="KNC81773.1"/>
    </source>
</evidence>
<gene>
    <name evidence="4" type="ORF">SARC_05920</name>
</gene>
<dbReference type="OrthoDB" id="10266662at2759"/>
<evidence type="ECO:0000256" key="3">
    <source>
        <dbReference type="ARBA" id="ARBA00023242"/>
    </source>
</evidence>
<evidence type="ECO:0000256" key="1">
    <source>
        <dbReference type="ARBA" id="ARBA00004123"/>
    </source>
</evidence>
<dbReference type="EMBL" id="KQ241998">
    <property type="protein sequence ID" value="KNC81773.1"/>
    <property type="molecule type" value="Genomic_DNA"/>
</dbReference>
<dbReference type="PANTHER" id="PTHR12687">
    <property type="entry name" value="NUCLEOLAR COMPLEX 2 AND RAD4-RELATED"/>
    <property type="match status" value="1"/>
</dbReference>
<keyword evidence="5" id="KW-1185">Reference proteome</keyword>
<name>A0A0L0G0N8_9EUKA</name>
<dbReference type="Pfam" id="PF03715">
    <property type="entry name" value="Noc2"/>
    <property type="match status" value="1"/>
</dbReference>
<dbReference type="GO" id="GO:0005654">
    <property type="term" value="C:nucleoplasm"/>
    <property type="evidence" value="ECO:0007669"/>
    <property type="project" value="TreeGrafter"/>
</dbReference>
<comment type="similarity">
    <text evidence="2">Belongs to the NOC2 family.</text>
</comment>
<evidence type="ECO:0000256" key="2">
    <source>
        <dbReference type="ARBA" id="ARBA00005907"/>
    </source>
</evidence>
<dbReference type="STRING" id="667725.A0A0L0G0N8"/>
<dbReference type="AlphaFoldDB" id="A0A0L0G0N8"/>
<sequence length="557" mass="61252">MAGTGEEMELEAEVEEHIQSCATSIPIDDQTSFVAKLASMCRTKHPTDIESVSAEVKSLWLKELAVGEAKLLKRGNALRNCVKWSHELENTICGVIVSLMKSIEKREGADAVTMLESVRSLVHFIGACTHLPKWVLKKALGLLSSHADVEVREAAYLIIHSLALTVPFPFFTLCMRGLYWTYVSTCSMLDTCSASLDSYTAEDTEMDTKMKLVKLYDTESRMAMLMKCCTESMAMDPNSAYTCGFVYMRDLAISVSSAMQNIDDHDEWANTADVIAANDRAKEEKRKALARVTSWAHLGQLSLWTHALVGTDNAMTPETRAVLAPLAYPLIQVIVNSMNVIDVADSYRTAPFRLHLTKLLLLIKGGSSGVHVSIGFALAPLVSYGSASIKTMSSREKNSSYVSAKLVKATLGSLAVIPTTWMNSRDCKLAVLEVTLALLTQYVGVVASCVSFPEEALVITHILRQFVNGGGRFSGELNADELESELSQSDKKNRLIKMIRNFLADMEKHMTAVEVIRNRMQTGPRDSNRHIPKASVPSIGAFPIVKVCEEVVKKLVA</sequence>
<dbReference type="Proteomes" id="UP000054560">
    <property type="component" value="Unassembled WGS sequence"/>
</dbReference>
<dbReference type="RefSeq" id="XP_014155675.1">
    <property type="nucleotide sequence ID" value="XM_014300200.1"/>
</dbReference>
<dbReference type="PANTHER" id="PTHR12687:SF4">
    <property type="entry name" value="NUCLEOLAR COMPLEX PROTEIN 2 HOMOLOG"/>
    <property type="match status" value="1"/>
</dbReference>
<comment type="subcellular location">
    <subcellularLocation>
        <location evidence="1">Nucleus</location>
    </subcellularLocation>
</comment>
<dbReference type="GeneID" id="25906424"/>
<reference evidence="4 5" key="1">
    <citation type="submission" date="2011-02" db="EMBL/GenBank/DDBJ databases">
        <title>The Genome Sequence of Sphaeroforma arctica JP610.</title>
        <authorList>
            <consortium name="The Broad Institute Genome Sequencing Platform"/>
            <person name="Russ C."/>
            <person name="Cuomo C."/>
            <person name="Young S.K."/>
            <person name="Zeng Q."/>
            <person name="Gargeya S."/>
            <person name="Alvarado L."/>
            <person name="Berlin A."/>
            <person name="Chapman S.B."/>
            <person name="Chen Z."/>
            <person name="Freedman E."/>
            <person name="Gellesch M."/>
            <person name="Goldberg J."/>
            <person name="Griggs A."/>
            <person name="Gujja S."/>
            <person name="Heilman E."/>
            <person name="Heiman D."/>
            <person name="Howarth C."/>
            <person name="Mehta T."/>
            <person name="Neiman D."/>
            <person name="Pearson M."/>
            <person name="Roberts A."/>
            <person name="Saif S."/>
            <person name="Shea T."/>
            <person name="Shenoy N."/>
            <person name="Sisk P."/>
            <person name="Stolte C."/>
            <person name="Sykes S."/>
            <person name="White J."/>
            <person name="Yandava C."/>
            <person name="Burger G."/>
            <person name="Gray M.W."/>
            <person name="Holland P.W.H."/>
            <person name="King N."/>
            <person name="Lang F.B.F."/>
            <person name="Roger A.J."/>
            <person name="Ruiz-Trillo I."/>
            <person name="Haas B."/>
            <person name="Nusbaum C."/>
            <person name="Birren B."/>
        </authorList>
    </citation>
    <scope>NUCLEOTIDE SEQUENCE [LARGE SCALE GENOMIC DNA]</scope>
    <source>
        <strain evidence="4 5">JP610</strain>
    </source>
</reference>